<keyword evidence="5 13" id="KW-0812">Transmembrane</keyword>
<evidence type="ECO:0000256" key="13">
    <source>
        <dbReference type="SAM" id="Phobius"/>
    </source>
</evidence>
<name>A0ABQ7T7P9_PHRPL</name>
<evidence type="ECO:0000256" key="1">
    <source>
        <dbReference type="ARBA" id="ARBA00004479"/>
    </source>
</evidence>
<evidence type="ECO:0000259" key="15">
    <source>
        <dbReference type="PROSITE" id="PS50214"/>
    </source>
</evidence>
<comment type="caution">
    <text evidence="11">Lacks conserved residue(s) required for the propagation of feature annotation.</text>
</comment>
<dbReference type="InterPro" id="IPR036436">
    <property type="entry name" value="Disintegrin_dom_sf"/>
</dbReference>
<dbReference type="PANTHER" id="PTHR11905">
    <property type="entry name" value="ADAM A DISINTEGRIN AND METALLOPROTEASE DOMAIN"/>
    <property type="match status" value="1"/>
</dbReference>
<dbReference type="Pfam" id="PF01421">
    <property type="entry name" value="Reprolysin"/>
    <property type="match status" value="1"/>
</dbReference>
<dbReference type="InterPro" id="IPR002870">
    <property type="entry name" value="Peptidase_M12B_N"/>
</dbReference>
<evidence type="ECO:0000259" key="16">
    <source>
        <dbReference type="PROSITE" id="PS50215"/>
    </source>
</evidence>
<dbReference type="SMART" id="SM00608">
    <property type="entry name" value="ACR"/>
    <property type="match status" value="1"/>
</dbReference>
<dbReference type="PROSITE" id="PS50026">
    <property type="entry name" value="EGF_3"/>
    <property type="match status" value="1"/>
</dbReference>
<keyword evidence="8 11" id="KW-1015">Disulfide bond</keyword>
<feature type="domain" description="EGF-like" evidence="14">
    <location>
        <begin position="563"/>
        <end position="597"/>
    </location>
</feature>
<keyword evidence="7 13" id="KW-0472">Membrane</keyword>
<evidence type="ECO:0000256" key="9">
    <source>
        <dbReference type="ARBA" id="ARBA00023240"/>
    </source>
</evidence>
<dbReference type="InterPro" id="IPR001590">
    <property type="entry name" value="Peptidase_M12B"/>
</dbReference>
<keyword evidence="18" id="KW-1185">Reference proteome</keyword>
<keyword evidence="9" id="KW-1199">Hemostasis impairing toxin</keyword>
<dbReference type="Gene3D" id="3.40.390.10">
    <property type="entry name" value="Collagenase (Catalytic Domain)"/>
    <property type="match status" value="1"/>
</dbReference>
<dbReference type="PROSITE" id="PS00427">
    <property type="entry name" value="DISINTEGRIN_1"/>
    <property type="match status" value="1"/>
</dbReference>
<dbReference type="PROSITE" id="PS50215">
    <property type="entry name" value="ADAM_MEPRO"/>
    <property type="match status" value="1"/>
</dbReference>
<evidence type="ECO:0000259" key="14">
    <source>
        <dbReference type="PROSITE" id="PS50026"/>
    </source>
</evidence>
<evidence type="ECO:0000313" key="18">
    <source>
        <dbReference type="Proteomes" id="UP000826234"/>
    </source>
</evidence>
<dbReference type="InterPro" id="IPR034027">
    <property type="entry name" value="Reprolysin_adamalysin"/>
</dbReference>
<feature type="domain" description="Disintegrin" evidence="15">
    <location>
        <begin position="337"/>
        <end position="423"/>
    </location>
</feature>
<comment type="subcellular location">
    <subcellularLocation>
        <location evidence="1">Membrane</location>
        <topology evidence="1">Single-pass type I membrane protein</topology>
    </subcellularLocation>
    <subcellularLocation>
        <location evidence="2">Secreted</location>
    </subcellularLocation>
</comment>
<comment type="caution">
    <text evidence="17">The sequence shown here is derived from an EMBL/GenBank/DDBJ whole genome shotgun (WGS) entry which is preliminary data.</text>
</comment>
<evidence type="ECO:0000256" key="11">
    <source>
        <dbReference type="PROSITE-ProRule" id="PRU00076"/>
    </source>
</evidence>
<dbReference type="InterPro" id="IPR000742">
    <property type="entry name" value="EGF"/>
</dbReference>
<keyword evidence="4" id="KW-0800">Toxin</keyword>
<dbReference type="Pfam" id="PF01562">
    <property type="entry name" value="Pep_M12B_propep"/>
    <property type="match status" value="1"/>
</dbReference>
<dbReference type="PROSITE" id="PS01186">
    <property type="entry name" value="EGF_2"/>
    <property type="match status" value="1"/>
</dbReference>
<evidence type="ECO:0000256" key="2">
    <source>
        <dbReference type="ARBA" id="ARBA00004613"/>
    </source>
</evidence>
<keyword evidence="3" id="KW-0964">Secreted</keyword>
<evidence type="ECO:0000256" key="3">
    <source>
        <dbReference type="ARBA" id="ARBA00022525"/>
    </source>
</evidence>
<feature type="transmembrane region" description="Helical" evidence="13">
    <location>
        <begin position="621"/>
        <end position="641"/>
    </location>
</feature>
<feature type="domain" description="Peptidase M12B" evidence="16">
    <location>
        <begin position="137"/>
        <end position="331"/>
    </location>
</feature>
<keyword evidence="6 13" id="KW-1133">Transmembrane helix</keyword>
<dbReference type="InterPro" id="IPR024079">
    <property type="entry name" value="MetalloPept_cat_dom_sf"/>
</dbReference>
<dbReference type="PANTHER" id="PTHR11905:SF120">
    <property type="entry name" value="DISINTEGRIN AND METALLOPROTEINASE DOMAIN-CONTAINING PROTEIN 1A"/>
    <property type="match status" value="1"/>
</dbReference>
<proteinExistence type="predicted"/>
<organism evidence="17 18">
    <name type="scientific">Phrynosoma platyrhinos</name>
    <name type="common">Desert horned lizard</name>
    <dbReference type="NCBI Taxonomy" id="52577"/>
    <lineage>
        <taxon>Eukaryota</taxon>
        <taxon>Metazoa</taxon>
        <taxon>Chordata</taxon>
        <taxon>Craniata</taxon>
        <taxon>Vertebrata</taxon>
        <taxon>Euteleostomi</taxon>
        <taxon>Lepidosauria</taxon>
        <taxon>Squamata</taxon>
        <taxon>Bifurcata</taxon>
        <taxon>Unidentata</taxon>
        <taxon>Episquamata</taxon>
        <taxon>Toxicofera</taxon>
        <taxon>Iguania</taxon>
        <taxon>Phrynosomatidae</taxon>
        <taxon>Phrynosomatinae</taxon>
        <taxon>Phrynosoma</taxon>
    </lineage>
</organism>
<evidence type="ECO:0000256" key="8">
    <source>
        <dbReference type="ARBA" id="ARBA00023157"/>
    </source>
</evidence>
<dbReference type="InterPro" id="IPR006586">
    <property type="entry name" value="ADAM_Cys-rich"/>
</dbReference>
<sequence>MAAGNEYIIRLKPKMSFLTKNIPVFTYDSKGNRIESQPYIPVECYHEGYVEGEVESLVALSTCNGLKGYLKIRDKDYGIEPIEDSLTFQHLLYLTEEVETNSSVSRMRTKEVEWQTVELKRQSRSFGAIPSNPKHPKYIELYVVVDNAMFLMKSSNQTTILYLVLDVINMVDAQYHLLNTHITLIGLEIWTNGNHISDSKDIRTVLDNFNNWRLRHFTKFPSHDTTHLFIHQNFSNIFGTSYKSAICNQKLSAGVEAYVGKDLVLFSKAISHELGHHLGLEDDDRTCFCGTYRDCIMSSSHATVSMFSNCSVETFLELSLNKRLECLNNVPKNIDIVQRCGNGVLDIGEECDCGGPRRCKKDACCNLDCTYKGKSTCSSGSCCRNCRYLPNGHICREKVNECDLPEYCSGTSSWCRTDLYVQDGTPCSEHAYCYGKKCWTHNILCKRIFGEETRMASETCFHTLNSMGDAIGNCGTNRRLKKFVKCEEKDIMCGRLHCTDVVIVPNDIKDVKIVRVALGKAKCWSIEYHGNVDRYDVGAVPDGTVCGPKKICMNRTCVSANVLKPTCNAEKKCSGRGVCNNHNNCHCNVGWAPPYCKYWGTGGSIDGGFPLMSWSTSLMRYTFGTVIPLALLAIAAVTVIVPKLWGLMPKLHQWWESKRSRTVKVSDS</sequence>
<dbReference type="InterPro" id="IPR001762">
    <property type="entry name" value="Disintegrin_dom"/>
</dbReference>
<evidence type="ECO:0000256" key="7">
    <source>
        <dbReference type="ARBA" id="ARBA00023136"/>
    </source>
</evidence>
<evidence type="ECO:0000256" key="6">
    <source>
        <dbReference type="ARBA" id="ARBA00022989"/>
    </source>
</evidence>
<dbReference type="Pfam" id="PF08516">
    <property type="entry name" value="ADAM_CR"/>
    <property type="match status" value="1"/>
</dbReference>
<gene>
    <name evidence="17" type="ORF">JD844_015223</name>
</gene>
<evidence type="ECO:0000256" key="5">
    <source>
        <dbReference type="ARBA" id="ARBA00022692"/>
    </source>
</evidence>
<dbReference type="InterPro" id="IPR018358">
    <property type="entry name" value="Disintegrin_CS"/>
</dbReference>
<evidence type="ECO:0000313" key="17">
    <source>
        <dbReference type="EMBL" id="KAH0625633.1"/>
    </source>
</evidence>
<feature type="active site" evidence="12">
    <location>
        <position position="273"/>
    </location>
</feature>
<dbReference type="SUPFAM" id="SSF57552">
    <property type="entry name" value="Blood coagulation inhibitor (disintegrin)"/>
    <property type="match status" value="1"/>
</dbReference>
<keyword evidence="11" id="KW-0245">EGF-like domain</keyword>
<dbReference type="SUPFAM" id="SSF55486">
    <property type="entry name" value="Metalloproteases ('zincins'), catalytic domain"/>
    <property type="match status" value="1"/>
</dbReference>
<dbReference type="CDD" id="cd04269">
    <property type="entry name" value="ZnMc_adamalysin_II_like"/>
    <property type="match status" value="1"/>
</dbReference>
<feature type="disulfide bond" evidence="11">
    <location>
        <begin position="587"/>
        <end position="596"/>
    </location>
</feature>
<evidence type="ECO:0000256" key="12">
    <source>
        <dbReference type="PROSITE-ProRule" id="PRU00276"/>
    </source>
</evidence>
<feature type="disulfide bond" evidence="10">
    <location>
        <begin position="395"/>
        <end position="415"/>
    </location>
</feature>
<dbReference type="EMBL" id="JAIPUX010001211">
    <property type="protein sequence ID" value="KAH0625633.1"/>
    <property type="molecule type" value="Genomic_DNA"/>
</dbReference>
<reference evidence="17 18" key="1">
    <citation type="journal article" date="2022" name="Gigascience">
        <title>A chromosome-level genome assembly and annotation of the desert horned lizard, Phrynosoma platyrhinos, provides insight into chromosomal rearrangements among reptiles.</title>
        <authorList>
            <person name="Koochekian N."/>
            <person name="Ascanio A."/>
            <person name="Farleigh K."/>
            <person name="Card D.C."/>
            <person name="Schield D.R."/>
            <person name="Castoe T.A."/>
            <person name="Jezkova T."/>
        </authorList>
    </citation>
    <scope>NUCLEOTIDE SEQUENCE [LARGE SCALE GENOMIC DNA]</scope>
    <source>
        <strain evidence="17">NK-2021</strain>
    </source>
</reference>
<dbReference type="SMART" id="SM00050">
    <property type="entry name" value="DISIN"/>
    <property type="match status" value="1"/>
</dbReference>
<dbReference type="PROSITE" id="PS50214">
    <property type="entry name" value="DISINTEGRIN_2"/>
    <property type="match status" value="1"/>
</dbReference>
<protein>
    <submittedName>
        <fullName evidence="17">Uncharacterized protein</fullName>
    </submittedName>
</protein>
<accession>A0ABQ7T7P9</accession>
<dbReference type="Pfam" id="PF00200">
    <property type="entry name" value="Disintegrin"/>
    <property type="match status" value="1"/>
</dbReference>
<evidence type="ECO:0000256" key="4">
    <source>
        <dbReference type="ARBA" id="ARBA00022656"/>
    </source>
</evidence>
<dbReference type="Gene3D" id="4.10.70.10">
    <property type="entry name" value="Disintegrin domain"/>
    <property type="match status" value="1"/>
</dbReference>
<dbReference type="Proteomes" id="UP000826234">
    <property type="component" value="Unassembled WGS sequence"/>
</dbReference>
<evidence type="ECO:0000256" key="10">
    <source>
        <dbReference type="PROSITE-ProRule" id="PRU00068"/>
    </source>
</evidence>